<dbReference type="SUPFAM" id="SSF58087">
    <property type="entry name" value="Variant surface glycoprotein (N-terminal domain)"/>
    <property type="match status" value="1"/>
</dbReference>
<dbReference type="AlphaFoldDB" id="A0A1G4HY33"/>
<evidence type="ECO:0000256" key="7">
    <source>
        <dbReference type="SAM" id="SignalP"/>
    </source>
</evidence>
<accession>A0A1G4HY33</accession>
<gene>
    <name evidence="9" type="ORF">TEOVI_000659700</name>
</gene>
<comment type="subcellular location">
    <subcellularLocation>
        <location evidence="1">Cell membrane</location>
        <topology evidence="1">Lipid-anchor</topology>
        <topology evidence="1">GPI-anchor</topology>
    </subcellularLocation>
</comment>
<evidence type="ECO:0000256" key="4">
    <source>
        <dbReference type="ARBA" id="ARBA00023136"/>
    </source>
</evidence>
<keyword evidence="7" id="KW-0732">Signal</keyword>
<evidence type="ECO:0000259" key="8">
    <source>
        <dbReference type="Pfam" id="PF00913"/>
    </source>
</evidence>
<keyword evidence="2" id="KW-1003">Cell membrane</keyword>
<evidence type="ECO:0000313" key="10">
    <source>
        <dbReference type="Proteomes" id="UP000195570"/>
    </source>
</evidence>
<evidence type="ECO:0000256" key="1">
    <source>
        <dbReference type="ARBA" id="ARBA00004609"/>
    </source>
</evidence>
<keyword evidence="5" id="KW-0325">Glycoprotein</keyword>
<dbReference type="VEuPathDB" id="TriTrypDB:TEOVI_000659700"/>
<name>A0A1G4HY33_TRYEQ</name>
<organism evidence="9 10">
    <name type="scientific">Trypanosoma equiperdum</name>
    <dbReference type="NCBI Taxonomy" id="5694"/>
    <lineage>
        <taxon>Eukaryota</taxon>
        <taxon>Discoba</taxon>
        <taxon>Euglenozoa</taxon>
        <taxon>Kinetoplastea</taxon>
        <taxon>Metakinetoplastina</taxon>
        <taxon>Trypanosomatida</taxon>
        <taxon>Trypanosomatidae</taxon>
        <taxon>Trypanosoma</taxon>
    </lineage>
</organism>
<dbReference type="Pfam" id="PF00913">
    <property type="entry name" value="Trypan_glycop"/>
    <property type="match status" value="1"/>
</dbReference>
<reference evidence="9" key="1">
    <citation type="submission" date="2016-09" db="EMBL/GenBank/DDBJ databases">
        <authorList>
            <person name="Hebert L."/>
            <person name="Moumen B."/>
        </authorList>
    </citation>
    <scope>NUCLEOTIDE SEQUENCE [LARGE SCALE GENOMIC DNA]</scope>
    <source>
        <strain evidence="9">OVI</strain>
    </source>
</reference>
<keyword evidence="3" id="KW-0336">GPI-anchor</keyword>
<dbReference type="GO" id="GO:0042783">
    <property type="term" value="P:symbiont-mediated evasion of host immune response"/>
    <property type="evidence" value="ECO:0007669"/>
    <property type="project" value="InterPro"/>
</dbReference>
<sequence>MRYSALHSCLQAMIFLPVHALNVDANSKGEIQGTKWKPLCTLTADANKVYNRALKLQTLITSYTKAATKLAVEAAAAAQKMQNAEAQAAAIGLVAEIREQLKSKQPEIARCYKAAVETPAFMGYTH</sequence>
<evidence type="ECO:0000256" key="2">
    <source>
        <dbReference type="ARBA" id="ARBA00022475"/>
    </source>
</evidence>
<feature type="signal peptide" evidence="7">
    <location>
        <begin position="1"/>
        <end position="20"/>
    </location>
</feature>
<dbReference type="GO" id="GO:0098552">
    <property type="term" value="C:side of membrane"/>
    <property type="evidence" value="ECO:0007669"/>
    <property type="project" value="UniProtKB-KW"/>
</dbReference>
<dbReference type="EMBL" id="CZPT02000005">
    <property type="protein sequence ID" value="SCU64198.1"/>
    <property type="molecule type" value="Genomic_DNA"/>
</dbReference>
<evidence type="ECO:0000256" key="5">
    <source>
        <dbReference type="ARBA" id="ARBA00023180"/>
    </source>
</evidence>
<keyword evidence="10" id="KW-1185">Reference proteome</keyword>
<feature type="chain" id="PRO_5009235020" evidence="7">
    <location>
        <begin position="21"/>
        <end position="126"/>
    </location>
</feature>
<keyword evidence="4" id="KW-0472">Membrane</keyword>
<dbReference type="InterPro" id="IPR001812">
    <property type="entry name" value="Trypano_VSG_A_N_dom"/>
</dbReference>
<keyword evidence="6" id="KW-0449">Lipoprotein</keyword>
<dbReference type="GO" id="GO:0005886">
    <property type="term" value="C:plasma membrane"/>
    <property type="evidence" value="ECO:0007669"/>
    <property type="project" value="UniProtKB-SubCell"/>
</dbReference>
<feature type="domain" description="Trypanosome variant surface glycoprotein A-type N-terminal" evidence="8">
    <location>
        <begin position="15"/>
        <end position="126"/>
    </location>
</feature>
<evidence type="ECO:0000256" key="3">
    <source>
        <dbReference type="ARBA" id="ARBA00022622"/>
    </source>
</evidence>
<dbReference type="RefSeq" id="XP_067075991.1">
    <property type="nucleotide sequence ID" value="XM_067219890.1"/>
</dbReference>
<evidence type="ECO:0000313" key="9">
    <source>
        <dbReference type="EMBL" id="SCU64198.1"/>
    </source>
</evidence>
<protein>
    <submittedName>
        <fullName evidence="9">Trypanosome variant surface glycoprotein (A-type), putative</fullName>
    </submittedName>
</protein>
<evidence type="ECO:0000256" key="6">
    <source>
        <dbReference type="ARBA" id="ARBA00023288"/>
    </source>
</evidence>
<dbReference type="GeneID" id="92380531"/>
<proteinExistence type="predicted"/>
<dbReference type="Proteomes" id="UP000195570">
    <property type="component" value="Unassembled WGS sequence"/>
</dbReference>
<comment type="caution">
    <text evidence="9">The sequence shown here is derived from an EMBL/GenBank/DDBJ whole genome shotgun (WGS) entry which is preliminary data.</text>
</comment>